<sequence length="147" mass="15879">MTYSTPLRETDRAFTQLRWATILFAVALITHGADHLRRGMNTVSSTVMTLGTIQMILALATIVLVFLGHRAAPLAAIVIGFVSAAGFILVHLFPDWFGPLSDSFINPPESAKVNGFSWFAALFEIAADVIIGVAGLRAYRTQAGTRS</sequence>
<reference evidence="3" key="1">
    <citation type="journal article" date="2019" name="Int. J. Syst. Evol. Microbiol.">
        <title>The Global Catalogue of Microorganisms (GCM) 10K type strain sequencing project: providing services to taxonomists for standard genome sequencing and annotation.</title>
        <authorList>
            <consortium name="The Broad Institute Genomics Platform"/>
            <consortium name="The Broad Institute Genome Sequencing Center for Infectious Disease"/>
            <person name="Wu L."/>
            <person name="Ma J."/>
        </authorList>
    </citation>
    <scope>NUCLEOTIDE SEQUENCE [LARGE SCALE GENOMIC DNA]</scope>
    <source>
        <strain evidence="3">JCM 18298</strain>
    </source>
</reference>
<accession>A0ABP9JZ68</accession>
<dbReference type="EMBL" id="BAABJM010000001">
    <property type="protein sequence ID" value="GAA5047813.1"/>
    <property type="molecule type" value="Genomic_DNA"/>
</dbReference>
<organism evidence="2 3">
    <name type="scientific">Nocardia callitridis</name>
    <dbReference type="NCBI Taxonomy" id="648753"/>
    <lineage>
        <taxon>Bacteria</taxon>
        <taxon>Bacillati</taxon>
        <taxon>Actinomycetota</taxon>
        <taxon>Actinomycetes</taxon>
        <taxon>Mycobacteriales</taxon>
        <taxon>Nocardiaceae</taxon>
        <taxon>Nocardia</taxon>
    </lineage>
</organism>
<keyword evidence="1" id="KW-1133">Transmembrane helix</keyword>
<evidence type="ECO:0000256" key="1">
    <source>
        <dbReference type="SAM" id="Phobius"/>
    </source>
</evidence>
<evidence type="ECO:0000313" key="2">
    <source>
        <dbReference type="EMBL" id="GAA5047813.1"/>
    </source>
</evidence>
<feature type="transmembrane region" description="Helical" evidence="1">
    <location>
        <begin position="17"/>
        <end position="33"/>
    </location>
</feature>
<proteinExistence type="predicted"/>
<keyword evidence="3" id="KW-1185">Reference proteome</keyword>
<feature type="transmembrane region" description="Helical" evidence="1">
    <location>
        <begin position="74"/>
        <end position="93"/>
    </location>
</feature>
<keyword evidence="1" id="KW-0472">Membrane</keyword>
<feature type="transmembrane region" description="Helical" evidence="1">
    <location>
        <begin position="116"/>
        <end position="139"/>
    </location>
</feature>
<evidence type="ECO:0000313" key="3">
    <source>
        <dbReference type="Proteomes" id="UP001500603"/>
    </source>
</evidence>
<feature type="transmembrane region" description="Helical" evidence="1">
    <location>
        <begin position="45"/>
        <end position="67"/>
    </location>
</feature>
<protein>
    <recommendedName>
        <fullName evidence="4">DoxX family protein</fullName>
    </recommendedName>
</protein>
<dbReference type="Proteomes" id="UP001500603">
    <property type="component" value="Unassembled WGS sequence"/>
</dbReference>
<name>A0ABP9JZ68_9NOCA</name>
<keyword evidence="1" id="KW-0812">Transmembrane</keyword>
<evidence type="ECO:0008006" key="4">
    <source>
        <dbReference type="Google" id="ProtNLM"/>
    </source>
</evidence>
<gene>
    <name evidence="2" type="ORF">GCM10023318_14790</name>
</gene>
<comment type="caution">
    <text evidence="2">The sequence shown here is derived from an EMBL/GenBank/DDBJ whole genome shotgun (WGS) entry which is preliminary data.</text>
</comment>